<dbReference type="NCBIfam" id="NF047637">
    <property type="entry name" value="lipo_CC0125"/>
    <property type="match status" value="1"/>
</dbReference>
<comment type="caution">
    <text evidence="2">The sequence shown here is derived from an EMBL/GenBank/DDBJ whole genome shotgun (WGS) entry which is preliminary data.</text>
</comment>
<dbReference type="OrthoDB" id="6121148at2"/>
<reference evidence="2 3" key="1">
    <citation type="submission" date="2018-05" db="EMBL/GenBank/DDBJ databases">
        <title>Freshwater and sediment microbial communities from various areas in North America, analyzing microbe dynamics in response to fracking.</title>
        <authorList>
            <person name="Lamendella R."/>
        </authorList>
    </citation>
    <scope>NUCLEOTIDE SEQUENCE [LARGE SCALE GENOMIC DNA]</scope>
    <source>
        <strain evidence="2 3">125B1</strain>
    </source>
</reference>
<keyword evidence="3" id="KW-1185">Reference proteome</keyword>
<evidence type="ECO:0008006" key="4">
    <source>
        <dbReference type="Google" id="ProtNLM"/>
    </source>
</evidence>
<evidence type="ECO:0000256" key="1">
    <source>
        <dbReference type="SAM" id="SignalP"/>
    </source>
</evidence>
<dbReference type="PROSITE" id="PS51257">
    <property type="entry name" value="PROKAR_LIPOPROTEIN"/>
    <property type="match status" value="1"/>
</dbReference>
<proteinExistence type="predicted"/>
<feature type="signal peptide" evidence="1">
    <location>
        <begin position="1"/>
        <end position="17"/>
    </location>
</feature>
<gene>
    <name evidence="2" type="ORF">DET45_1367</name>
</gene>
<feature type="chain" id="PRO_5016408928" description="Lipoprotein" evidence="1">
    <location>
        <begin position="18"/>
        <end position="104"/>
    </location>
</feature>
<accession>A0A317PXW8</accession>
<dbReference type="Proteomes" id="UP000246964">
    <property type="component" value="Unassembled WGS sequence"/>
</dbReference>
<evidence type="ECO:0000313" key="2">
    <source>
        <dbReference type="EMBL" id="PWW05931.1"/>
    </source>
</evidence>
<sequence>MKSILVVLSLGLLTACATGYQAHTWSGGYKDSKLGDGHYLVEYYGNGTTSPATVEQFWAKRATELCPTGFEAVNNNTGATDGGIFVGGAVSIDHPWKKAEIKCK</sequence>
<protein>
    <recommendedName>
        <fullName evidence="4">Lipoprotein</fullName>
    </recommendedName>
</protein>
<evidence type="ECO:0000313" key="3">
    <source>
        <dbReference type="Proteomes" id="UP000246964"/>
    </source>
</evidence>
<organism evidence="2 3">
    <name type="scientific">Pseudidiomarina maritima</name>
    <dbReference type="NCBI Taxonomy" id="519453"/>
    <lineage>
        <taxon>Bacteria</taxon>
        <taxon>Pseudomonadati</taxon>
        <taxon>Pseudomonadota</taxon>
        <taxon>Gammaproteobacteria</taxon>
        <taxon>Alteromonadales</taxon>
        <taxon>Idiomarinaceae</taxon>
        <taxon>Pseudidiomarina</taxon>
    </lineage>
</organism>
<dbReference type="AlphaFoldDB" id="A0A317PXW8"/>
<name>A0A317PXW8_9GAMM</name>
<keyword evidence="1" id="KW-0732">Signal</keyword>
<dbReference type="RefSeq" id="WP_146204113.1">
    <property type="nucleotide sequence ID" value="NZ_QGTT01000036.1"/>
</dbReference>
<dbReference type="EMBL" id="QGTT01000036">
    <property type="protein sequence ID" value="PWW05931.1"/>
    <property type="molecule type" value="Genomic_DNA"/>
</dbReference>